<dbReference type="EMBL" id="AY266303">
    <property type="protein sequence ID" value="AAQ17751.1"/>
    <property type="molecule type" value="Genomic_DNA"/>
</dbReference>
<keyword evidence="2" id="KW-1185">Reference proteome</keyword>
<dbReference type="RefSeq" id="NP_943974.1">
    <property type="nucleotide sequence ID" value="NC_005260.1"/>
</dbReference>
<reference evidence="1 2" key="1">
    <citation type="journal article" date="2001" name="J. Bacteriol.">
        <title>Phylogeny of the major head and tail genes of the wide-ranging T4-type bacteriophages.</title>
        <authorList>
            <person name="Tetart F."/>
            <person name="Desplats C."/>
            <person name="Kutateladze M."/>
            <person name="Monod C."/>
            <person name="Ackermann H.W."/>
            <person name="Krisch H.M."/>
        </authorList>
    </citation>
    <scope>NUCLEOTIDE SEQUENCE</scope>
</reference>
<name>Q76YZ5_9CAUD</name>
<dbReference type="OrthoDB" id="40308at10239"/>
<sequence length="74" mass="8640">MLAQLSNLECVDHINAESNEVLVVFTKAEHYYEISLYHSEDFERDCYVIQDIVGVGIESFNFEDILNYIKMMEA</sequence>
<protein>
    <submittedName>
        <fullName evidence="1">Uncharacterized protein</fullName>
    </submittedName>
</protein>
<dbReference type="KEGG" id="vg:2658146"/>
<proteinExistence type="predicted"/>
<dbReference type="Proteomes" id="UP000002555">
    <property type="component" value="Segment"/>
</dbReference>
<organism evidence="1 2">
    <name type="scientific">Aeromonas phage Aeh1</name>
    <dbReference type="NCBI Taxonomy" id="2880362"/>
    <lineage>
        <taxon>Viruses</taxon>
        <taxon>Duplodnaviria</taxon>
        <taxon>Heunggongvirae</taxon>
        <taxon>Uroviricota</taxon>
        <taxon>Caudoviricetes</taxon>
        <taxon>Pantevenvirales</taxon>
        <taxon>Straboviridae</taxon>
        <taxon>Cinqassovirus</taxon>
        <taxon>Cinqassovirus aeh1</taxon>
    </lineage>
</organism>
<accession>Q76YZ5</accession>
<evidence type="ECO:0000313" key="2">
    <source>
        <dbReference type="Proteomes" id="UP000002555"/>
    </source>
</evidence>
<evidence type="ECO:0000313" key="1">
    <source>
        <dbReference type="EMBL" id="AAQ17751.1"/>
    </source>
</evidence>
<gene>
    <name evidence="1" type="ORF">Aeh1ORF090c</name>
</gene>